<dbReference type="EMBL" id="SLWP01000006">
    <property type="protein sequence ID" value="TCO36777.1"/>
    <property type="molecule type" value="Genomic_DNA"/>
</dbReference>
<comment type="caution">
    <text evidence="1">The sequence shown here is derived from an EMBL/GenBank/DDBJ whole genome shotgun (WGS) entry which is preliminary data.</text>
</comment>
<sequence length="290" mass="30527">MTGDSPIGAGSIGADPIGPVSSEAGPSASVLRLRGAGLRFGGRELWSGVDLDVRAGEFVAVLGANGSGKTSLLRAVLGQQPLSTGELHVLGAPVHRGNRRIGYIPQQKLADEGTPLRARDLLGLGIDGHRFGLPLPSRSRRAAVDALLEAVGATSFADAPIGSLSGGEQQRVRVGQALAGDPALLLCDEPLIALDLAHQRAVSELIDRHRRERNLGVLFVTHDVNPVLGMVDRVLYLAGGRFRIGTPDEVLRSEVLSELYDAPVDVIRARGRVIVVGAPDHSHVHEEVPS</sequence>
<name>A0ACD2XJH0_9MICO</name>
<evidence type="ECO:0000313" key="1">
    <source>
        <dbReference type="EMBL" id="TCO36777.1"/>
    </source>
</evidence>
<protein>
    <submittedName>
        <fullName evidence="1">Zinc/manganese transport system ATP-binding protein</fullName>
    </submittedName>
</protein>
<proteinExistence type="predicted"/>
<reference evidence="1 2" key="1">
    <citation type="journal article" date="2015" name="Stand. Genomic Sci.">
        <title>Genomic Encyclopedia of Bacterial and Archaeal Type Strains, Phase III: the genomes of soil and plant-associated and newly described type strains.</title>
        <authorList>
            <person name="Whitman W.B."/>
            <person name="Woyke T."/>
            <person name="Klenk H.P."/>
            <person name="Zhou Y."/>
            <person name="Lilburn T.G."/>
            <person name="Beck B.J."/>
            <person name="De Vos P."/>
            <person name="Vandamme P."/>
            <person name="Eisen J.A."/>
            <person name="Garrity G."/>
            <person name="Hugenholtz P."/>
            <person name="Kyrpides N.C."/>
        </authorList>
    </citation>
    <scope>NUCLEOTIDE SEQUENCE [LARGE SCALE GENOMIC DNA]</scope>
    <source>
        <strain evidence="1 2">VKM Ac-2596</strain>
    </source>
</reference>
<evidence type="ECO:0000313" key="2">
    <source>
        <dbReference type="Proteomes" id="UP000295366"/>
    </source>
</evidence>
<gene>
    <name evidence="1" type="ORF">EV639_106180</name>
</gene>
<keyword evidence="1" id="KW-0067">ATP-binding</keyword>
<keyword evidence="2" id="KW-1185">Reference proteome</keyword>
<accession>A0ACD2XJH0</accession>
<keyword evidence="1" id="KW-0547">Nucleotide-binding</keyword>
<organism evidence="1 2">
    <name type="scientific">Rathayibacter tanaceti</name>
    <dbReference type="NCBI Taxonomy" id="1671680"/>
    <lineage>
        <taxon>Bacteria</taxon>
        <taxon>Bacillati</taxon>
        <taxon>Actinomycetota</taxon>
        <taxon>Actinomycetes</taxon>
        <taxon>Micrococcales</taxon>
        <taxon>Microbacteriaceae</taxon>
        <taxon>Rathayibacter</taxon>
    </lineage>
</organism>
<dbReference type="Proteomes" id="UP000295366">
    <property type="component" value="Unassembled WGS sequence"/>
</dbReference>